<keyword evidence="3" id="KW-1185">Reference proteome</keyword>
<reference evidence="2 3" key="1">
    <citation type="submission" date="2020-08" db="EMBL/GenBank/DDBJ databases">
        <title>Plant Genome Project.</title>
        <authorList>
            <person name="Zhang R.-G."/>
        </authorList>
    </citation>
    <scope>NUCLEOTIDE SEQUENCE [LARGE SCALE GENOMIC DNA]</scope>
    <source>
        <tissue evidence="2">Rhizome</tissue>
    </source>
</reference>
<accession>A0A8J5IGL3</accession>
<evidence type="ECO:0000313" key="3">
    <source>
        <dbReference type="Proteomes" id="UP000734854"/>
    </source>
</evidence>
<evidence type="ECO:0000313" key="2">
    <source>
        <dbReference type="EMBL" id="KAG6533674.1"/>
    </source>
</evidence>
<organism evidence="2 3">
    <name type="scientific">Zingiber officinale</name>
    <name type="common">Ginger</name>
    <name type="synonym">Amomum zingiber</name>
    <dbReference type="NCBI Taxonomy" id="94328"/>
    <lineage>
        <taxon>Eukaryota</taxon>
        <taxon>Viridiplantae</taxon>
        <taxon>Streptophyta</taxon>
        <taxon>Embryophyta</taxon>
        <taxon>Tracheophyta</taxon>
        <taxon>Spermatophyta</taxon>
        <taxon>Magnoliopsida</taxon>
        <taxon>Liliopsida</taxon>
        <taxon>Zingiberales</taxon>
        <taxon>Zingiberaceae</taxon>
        <taxon>Zingiber</taxon>
    </lineage>
</organism>
<evidence type="ECO:0000256" key="1">
    <source>
        <dbReference type="SAM" id="MobiDB-lite"/>
    </source>
</evidence>
<dbReference type="AlphaFoldDB" id="A0A8J5IGL3"/>
<name>A0A8J5IGL3_ZINOF</name>
<dbReference type="EMBL" id="JACMSC010000002">
    <property type="protein sequence ID" value="KAG6533674.1"/>
    <property type="molecule type" value="Genomic_DNA"/>
</dbReference>
<dbReference type="PANTHER" id="PTHR33130">
    <property type="entry name" value="PUTATIVE (DUF1639)-RELATED"/>
    <property type="match status" value="1"/>
</dbReference>
<feature type="region of interest" description="Disordered" evidence="1">
    <location>
        <begin position="55"/>
        <end position="96"/>
    </location>
</feature>
<dbReference type="Pfam" id="PF07797">
    <property type="entry name" value="DUF1639"/>
    <property type="match status" value="1"/>
</dbReference>
<feature type="compositionally biased region" description="Basic and acidic residues" evidence="1">
    <location>
        <begin position="1"/>
        <end position="12"/>
    </location>
</feature>
<gene>
    <name evidence="2" type="ORF">ZIOFF_007549</name>
</gene>
<feature type="compositionally biased region" description="Basic and acidic residues" evidence="1">
    <location>
        <begin position="131"/>
        <end position="142"/>
    </location>
</feature>
<sequence length="260" mass="28503">MFFSAETERKQPETATTLPQEANGVAAQGNTCGSFSLPTMKTWGSLRVLRSVSVNGKDEADGSGGGDSAGGQRLSDTEGIRAGDPEGGSGDSSAVEEVREKLLVHLREAAERIKLIVHEAPPLPPSPSEGDEPRADAVRTEGTEAEPSSSAPTWPWKLRTRRRGARVRAMFEPQASGSLPFAGEKKAARPRSGIPELRERPDFSVTLTREEIDEDIYAVTGYRARRRPRRRPRVLQKQLDLLFPGSWLSEITYESYKVTD</sequence>
<dbReference type="InterPro" id="IPR012438">
    <property type="entry name" value="DUF1639"/>
</dbReference>
<dbReference type="Proteomes" id="UP000734854">
    <property type="component" value="Unassembled WGS sequence"/>
</dbReference>
<feature type="region of interest" description="Disordered" evidence="1">
    <location>
        <begin position="1"/>
        <end position="24"/>
    </location>
</feature>
<feature type="region of interest" description="Disordered" evidence="1">
    <location>
        <begin position="171"/>
        <end position="202"/>
    </location>
</feature>
<proteinExistence type="predicted"/>
<comment type="caution">
    <text evidence="2">The sequence shown here is derived from an EMBL/GenBank/DDBJ whole genome shotgun (WGS) entry which is preliminary data.</text>
</comment>
<feature type="region of interest" description="Disordered" evidence="1">
    <location>
        <begin position="117"/>
        <end position="159"/>
    </location>
</feature>
<dbReference type="OrthoDB" id="769821at2759"/>
<dbReference type="PANTHER" id="PTHR33130:SF86">
    <property type="entry name" value="OS01G0132500 PROTEIN"/>
    <property type="match status" value="1"/>
</dbReference>
<protein>
    <submittedName>
        <fullName evidence="2">Uncharacterized protein</fullName>
    </submittedName>
</protein>
<feature type="compositionally biased region" description="Basic and acidic residues" evidence="1">
    <location>
        <begin position="75"/>
        <end position="84"/>
    </location>
</feature>